<evidence type="ECO:0000313" key="11">
    <source>
        <dbReference type="Proteomes" id="UP000306102"/>
    </source>
</evidence>
<dbReference type="InterPro" id="IPR015500">
    <property type="entry name" value="Peptidase_S8_subtilisin-rel"/>
</dbReference>
<proteinExistence type="inferred from homology"/>
<dbReference type="STRING" id="542762.A0A4S4DSI2"/>
<evidence type="ECO:0000259" key="9">
    <source>
        <dbReference type="Pfam" id="PF05922"/>
    </source>
</evidence>
<dbReference type="GO" id="GO:0004252">
    <property type="term" value="F:serine-type endopeptidase activity"/>
    <property type="evidence" value="ECO:0007669"/>
    <property type="project" value="InterPro"/>
</dbReference>
<organism evidence="10 11">
    <name type="scientific">Camellia sinensis var. sinensis</name>
    <name type="common">China tea</name>
    <dbReference type="NCBI Taxonomy" id="542762"/>
    <lineage>
        <taxon>Eukaryota</taxon>
        <taxon>Viridiplantae</taxon>
        <taxon>Streptophyta</taxon>
        <taxon>Embryophyta</taxon>
        <taxon>Tracheophyta</taxon>
        <taxon>Spermatophyta</taxon>
        <taxon>Magnoliopsida</taxon>
        <taxon>eudicotyledons</taxon>
        <taxon>Gunneridae</taxon>
        <taxon>Pentapetalae</taxon>
        <taxon>asterids</taxon>
        <taxon>Ericales</taxon>
        <taxon>Theaceae</taxon>
        <taxon>Camellia</taxon>
    </lineage>
</organism>
<feature type="active site" description="Charge relay system" evidence="6">
    <location>
        <position position="622"/>
    </location>
</feature>
<evidence type="ECO:0000256" key="6">
    <source>
        <dbReference type="PIRSR" id="PIRSR615500-1"/>
    </source>
</evidence>
<dbReference type="GO" id="GO:0006508">
    <property type="term" value="P:proteolysis"/>
    <property type="evidence" value="ECO:0007669"/>
    <property type="project" value="UniProtKB-KW"/>
</dbReference>
<dbReference type="InterPro" id="IPR010259">
    <property type="entry name" value="S8pro/Inhibitor_I9"/>
</dbReference>
<comment type="similarity">
    <text evidence="1 7">Belongs to the peptidase S8 family.</text>
</comment>
<dbReference type="PROSITE" id="PS00136">
    <property type="entry name" value="SUBTILASE_ASP"/>
    <property type="match status" value="1"/>
</dbReference>
<evidence type="ECO:0000256" key="4">
    <source>
        <dbReference type="ARBA" id="ARBA00022801"/>
    </source>
</evidence>
<dbReference type="InterPro" id="IPR007599">
    <property type="entry name" value="DER1"/>
</dbReference>
<keyword evidence="5" id="KW-0720">Serine protease</keyword>
<feature type="domain" description="Peptidase S8/S53" evidence="8">
    <location>
        <begin position="565"/>
        <end position="655"/>
    </location>
</feature>
<dbReference type="InterPro" id="IPR037045">
    <property type="entry name" value="S8pro/Inhibitor_I9_sf"/>
</dbReference>
<evidence type="ECO:0000256" key="3">
    <source>
        <dbReference type="ARBA" id="ARBA00022729"/>
    </source>
</evidence>
<evidence type="ECO:0000256" key="7">
    <source>
        <dbReference type="PROSITE-ProRule" id="PRU01240"/>
    </source>
</evidence>
<gene>
    <name evidence="10" type="ORF">TEA_014174</name>
</gene>
<dbReference type="InterPro" id="IPR000209">
    <property type="entry name" value="Peptidase_S8/S53_dom"/>
</dbReference>
<feature type="domain" description="Inhibitor I9" evidence="9">
    <location>
        <begin position="233"/>
        <end position="299"/>
    </location>
</feature>
<comment type="caution">
    <text evidence="10">The sequence shown here is derived from an EMBL/GenBank/DDBJ whole genome shotgun (WGS) entry which is preliminary data.</text>
</comment>
<dbReference type="Gene3D" id="3.40.50.200">
    <property type="entry name" value="Peptidase S8/S53 domain"/>
    <property type="match status" value="2"/>
</dbReference>
<dbReference type="SUPFAM" id="SSF52743">
    <property type="entry name" value="Subtilisin-like"/>
    <property type="match status" value="1"/>
</dbReference>
<evidence type="ECO:0000256" key="2">
    <source>
        <dbReference type="ARBA" id="ARBA00022670"/>
    </source>
</evidence>
<name>A0A4S4DSI2_CAMSN</name>
<dbReference type="InterPro" id="IPR045051">
    <property type="entry name" value="SBT"/>
</dbReference>
<dbReference type="AlphaFoldDB" id="A0A4S4DSI2"/>
<evidence type="ECO:0008006" key="12">
    <source>
        <dbReference type="Google" id="ProtNLM"/>
    </source>
</evidence>
<evidence type="ECO:0000256" key="1">
    <source>
        <dbReference type="ARBA" id="ARBA00011073"/>
    </source>
</evidence>
<protein>
    <recommendedName>
        <fullName evidence="12">Peptidase S8/S53 domain-containing protein</fullName>
    </recommendedName>
</protein>
<reference evidence="10 11" key="1">
    <citation type="journal article" date="2018" name="Proc. Natl. Acad. Sci. U.S.A.">
        <title>Draft genome sequence of Camellia sinensis var. sinensis provides insights into the evolution of the tea genome and tea quality.</title>
        <authorList>
            <person name="Wei C."/>
            <person name="Yang H."/>
            <person name="Wang S."/>
            <person name="Zhao J."/>
            <person name="Liu C."/>
            <person name="Gao L."/>
            <person name="Xia E."/>
            <person name="Lu Y."/>
            <person name="Tai Y."/>
            <person name="She G."/>
            <person name="Sun J."/>
            <person name="Cao H."/>
            <person name="Tong W."/>
            <person name="Gao Q."/>
            <person name="Li Y."/>
            <person name="Deng W."/>
            <person name="Jiang X."/>
            <person name="Wang W."/>
            <person name="Chen Q."/>
            <person name="Zhang S."/>
            <person name="Li H."/>
            <person name="Wu J."/>
            <person name="Wang P."/>
            <person name="Li P."/>
            <person name="Shi C."/>
            <person name="Zheng F."/>
            <person name="Jian J."/>
            <person name="Huang B."/>
            <person name="Shan D."/>
            <person name="Shi M."/>
            <person name="Fang C."/>
            <person name="Yue Y."/>
            <person name="Li F."/>
            <person name="Li D."/>
            <person name="Wei S."/>
            <person name="Han B."/>
            <person name="Jiang C."/>
            <person name="Yin Y."/>
            <person name="Xia T."/>
            <person name="Zhang Z."/>
            <person name="Bennetzen J.L."/>
            <person name="Zhao S."/>
            <person name="Wan X."/>
        </authorList>
    </citation>
    <scope>NUCLEOTIDE SEQUENCE [LARGE SCALE GENOMIC DNA]</scope>
    <source>
        <strain evidence="11">cv. Shuchazao</strain>
        <tissue evidence="10">Leaf</tissue>
    </source>
</reference>
<dbReference type="Pfam" id="PF05922">
    <property type="entry name" value="Inhibitor_I9"/>
    <property type="match status" value="1"/>
</dbReference>
<evidence type="ECO:0000313" key="10">
    <source>
        <dbReference type="EMBL" id="THG06168.1"/>
    </source>
</evidence>
<dbReference type="InterPro" id="IPR023827">
    <property type="entry name" value="Peptidase_S8_Asp-AS"/>
</dbReference>
<dbReference type="PANTHER" id="PTHR10795">
    <property type="entry name" value="PROPROTEIN CONVERTASE SUBTILISIN/KEXIN"/>
    <property type="match status" value="1"/>
</dbReference>
<dbReference type="PRINTS" id="PR00723">
    <property type="entry name" value="SUBTILISIN"/>
</dbReference>
<evidence type="ECO:0000256" key="5">
    <source>
        <dbReference type="ARBA" id="ARBA00022825"/>
    </source>
</evidence>
<dbReference type="Gene3D" id="3.30.70.80">
    <property type="entry name" value="Peptidase S8 propeptide/proteinase inhibitor I9"/>
    <property type="match status" value="1"/>
</dbReference>
<keyword evidence="3" id="KW-0732">Signal</keyword>
<dbReference type="PROSITE" id="PS51892">
    <property type="entry name" value="SUBTILASE"/>
    <property type="match status" value="1"/>
</dbReference>
<keyword evidence="2" id="KW-0645">Protease</keyword>
<feature type="active site" description="Charge relay system" evidence="6">
    <location>
        <position position="376"/>
    </location>
</feature>
<feature type="active site" description="Charge relay system" evidence="6">
    <location>
        <position position="331"/>
    </location>
</feature>
<evidence type="ECO:0000259" key="8">
    <source>
        <dbReference type="Pfam" id="PF00082"/>
    </source>
</evidence>
<comment type="caution">
    <text evidence="7">Lacks conserved residue(s) required for the propagation of feature annotation.</text>
</comment>
<keyword evidence="4" id="KW-0378">Hydrolase</keyword>
<accession>A0A4S4DSI2</accession>
<keyword evidence="11" id="KW-1185">Reference proteome</keyword>
<dbReference type="Pfam" id="PF04511">
    <property type="entry name" value="DER1"/>
    <property type="match status" value="1"/>
</dbReference>
<dbReference type="EMBL" id="SDRB02010484">
    <property type="protein sequence ID" value="THG06168.1"/>
    <property type="molecule type" value="Genomic_DNA"/>
</dbReference>
<dbReference type="Proteomes" id="UP000306102">
    <property type="component" value="Unassembled WGS sequence"/>
</dbReference>
<dbReference type="Pfam" id="PF00082">
    <property type="entry name" value="Peptidase_S8"/>
    <property type="match status" value="1"/>
</dbReference>
<dbReference type="InterPro" id="IPR036852">
    <property type="entry name" value="Peptidase_S8/S53_dom_sf"/>
</dbReference>
<sequence>MDSSFLEDPHPISPHLRPTSHATASATAAAASSRSIISPYNLYLHPKLVVKHYQFWRLVTNFLYFRKMGNLFNHELPSKSIENDMSLLLELHFLEPSGFLIVPRRGFEGKRDSRDFTVELNLSVVSKPQEAISILGKSQGQLQSPFTFPNNIREHPLWKWHFDYGGIFAMFDQIDIAIVDMDIEDGDAAGTLSGSEERSQITVPLRDFSPDGQPDARPEDIVERLERKVYTQSDGVKSYHQSFLPAGTTLASDNHHRLIYSYQHAISSFAARLIEEEVEAMKEKDGFVSARPERMLRLQTTHTPHFLGLHQELGFWKETNFGDGVIIGVLDTGVLPSHPSFSDEKHLHQLNGEGSMNSIRHDQESFNLLTILPQKHDSALLTQIRRRIASLMIEKRESDRGSVVFSSSRSVCPSLFSRSRSHDSSPLSLDLVSSSSRSIDRSPPPLHSLSRLCSMLLWEDGVDVISISIIDYSQPLFEDNICEAHLQRFHELEQYTRLLCAERSLNGTDVNGKVVLYGFSTTADAHVLPATHVSHQARLKIKAYINSTNTPVAAILFEGTVIGDSSALVVASFSSRGPNLASPRILKPDIIGPGVSILAAWPFSFNDNTNSKSNFNVISGASMSCPHLSGVAVLLKSSHPSWSPAAIKSAIMTSVDLLNLQGKPILDQTLHAVDILLTGAGHVNPSKSNDPGLVYDIQPDDYLPNLCGKGYTDKEVRIIAHGTIKCSEESSIPEGH</sequence>